<dbReference type="AlphaFoldDB" id="S3EFJ2"/>
<name>S3EFJ2_GLAL2</name>
<sequence>MHFSTIISAGLFLPASLCSPLVIDTNSTPLATRDELPQQVMEDLRNGLLSSSTRRDLPIQVMNDLKAGFGGADVEKRGDVKIRHGLDWLPENVKRDFTALLNATEPEHYSDSGAIERRSDGSRYNCGNKPWVPVDNWKVGYELFCGGHVGDGNAIEIGYAENQASFIENGKGWRSMVFNTRLTEQDKTKYDKGLQGPEGHVYFFVHNSYKNPSGTITYDECCRYQQKQANTDSKCYRKDHKDTKGGAWNAPGWGLVGGLVYAGSAAD</sequence>
<keyword evidence="1" id="KW-0732">Signal</keyword>
<evidence type="ECO:0000256" key="1">
    <source>
        <dbReference type="SAM" id="SignalP"/>
    </source>
</evidence>
<organism evidence="2 3">
    <name type="scientific">Glarea lozoyensis (strain ATCC 20868 / MF5171)</name>
    <dbReference type="NCBI Taxonomy" id="1116229"/>
    <lineage>
        <taxon>Eukaryota</taxon>
        <taxon>Fungi</taxon>
        <taxon>Dikarya</taxon>
        <taxon>Ascomycota</taxon>
        <taxon>Pezizomycotina</taxon>
        <taxon>Leotiomycetes</taxon>
        <taxon>Helotiales</taxon>
        <taxon>Helotiaceae</taxon>
        <taxon>Glarea</taxon>
    </lineage>
</organism>
<dbReference type="KEGG" id="glz:GLAREA_09116"/>
<dbReference type="OrthoDB" id="4153866at2759"/>
<feature type="signal peptide" evidence="1">
    <location>
        <begin position="1"/>
        <end position="18"/>
    </location>
</feature>
<proteinExistence type="predicted"/>
<evidence type="ECO:0000313" key="3">
    <source>
        <dbReference type="Proteomes" id="UP000016922"/>
    </source>
</evidence>
<keyword evidence="3" id="KW-1185">Reference proteome</keyword>
<dbReference type="Proteomes" id="UP000016922">
    <property type="component" value="Unassembled WGS sequence"/>
</dbReference>
<reference evidence="2 3" key="1">
    <citation type="journal article" date="2013" name="BMC Genomics">
        <title>Genomics-driven discovery of the pneumocandin biosynthetic gene cluster in the fungus Glarea lozoyensis.</title>
        <authorList>
            <person name="Chen L."/>
            <person name="Yue Q."/>
            <person name="Zhang X."/>
            <person name="Xiang M."/>
            <person name="Wang C."/>
            <person name="Li S."/>
            <person name="Che Y."/>
            <person name="Ortiz-Lopez F.J."/>
            <person name="Bills G.F."/>
            <person name="Liu X."/>
            <person name="An Z."/>
        </authorList>
    </citation>
    <scope>NUCLEOTIDE SEQUENCE [LARGE SCALE GENOMIC DNA]</scope>
    <source>
        <strain evidence="3">ATCC 20868 / MF5171</strain>
    </source>
</reference>
<dbReference type="GeneID" id="19468164"/>
<dbReference type="HOGENOM" id="CLU_1042254_0_0_1"/>
<gene>
    <name evidence="2" type="ORF">GLAREA_09116</name>
</gene>
<evidence type="ECO:0000313" key="2">
    <source>
        <dbReference type="EMBL" id="EPE36953.1"/>
    </source>
</evidence>
<dbReference type="EMBL" id="KE145352">
    <property type="protein sequence ID" value="EPE36953.1"/>
    <property type="molecule type" value="Genomic_DNA"/>
</dbReference>
<feature type="chain" id="PRO_5004520095" evidence="1">
    <location>
        <begin position="19"/>
        <end position="267"/>
    </location>
</feature>
<accession>S3EFJ2</accession>
<dbReference type="RefSeq" id="XP_008076268.1">
    <property type="nucleotide sequence ID" value="XM_008078077.1"/>
</dbReference>
<protein>
    <submittedName>
        <fullName evidence="2">Uncharacterized protein</fullName>
    </submittedName>
</protein>